<keyword evidence="2" id="KW-1185">Reference proteome</keyword>
<sequence length="424" mass="49440">MNHLILFLHLPLRYHLIIGIFIRLILVLYSNYHDKYFDVAYTDVDYKVFTDAARHVVSGQSPYKRHTYRYSPLIAYLMIPNIIIAKEFGKIMFSLFDILVTIAIKALVKKQIASSNAENLSTFCSLFWLYNPLSIGISTRGNADSVPCFFIIISLLFLQTETVKGFTKYIFSGIFLGIAIHLRLYPLAFSFPMYLSLGNYKIKRSTRIVEGIWTLLPNIQQITLAFSCIATLFLLTYSMYIRYGYEFLFETYIYHLFRKDTRHNFSVFFYYSYLTMDQLSFDIIKTISQIFEVIILFVVSLTFGTDSKSLPFALFCQSVVLVAFNSVMTSQYFIWFLSLLPLVILNFRLARPKAIFLGIIWIAAQLAWLFYAYLLEFKCREVFILIWLKGVVFFCTNIYVLGQLIKSYNPSVGHVAFIDDKIKY</sequence>
<gene>
    <name evidence="1" type="ORF">K1T71_013872</name>
</gene>
<reference evidence="1 2" key="1">
    <citation type="journal article" date="2021" name="Front. Genet.">
        <title>Chromosome-Level Genome Assembly Reveals Significant Gene Expansion in the Toll and IMD Signaling Pathways of Dendrolimus kikuchii.</title>
        <authorList>
            <person name="Zhou J."/>
            <person name="Wu P."/>
            <person name="Xiong Z."/>
            <person name="Liu N."/>
            <person name="Zhao N."/>
            <person name="Ji M."/>
            <person name="Qiu Y."/>
            <person name="Yang B."/>
        </authorList>
    </citation>
    <scope>NUCLEOTIDE SEQUENCE [LARGE SCALE GENOMIC DNA]</scope>
    <source>
        <strain evidence="1">Ann1</strain>
    </source>
</reference>
<evidence type="ECO:0000313" key="2">
    <source>
        <dbReference type="Proteomes" id="UP000824533"/>
    </source>
</evidence>
<evidence type="ECO:0000313" key="1">
    <source>
        <dbReference type="EMBL" id="KAJ0170501.1"/>
    </source>
</evidence>
<name>A0ACC1CFZ8_9NEOP</name>
<comment type="caution">
    <text evidence="1">The sequence shown here is derived from an EMBL/GenBank/DDBJ whole genome shotgun (WGS) entry which is preliminary data.</text>
</comment>
<accession>A0ACC1CFZ8</accession>
<dbReference type="EMBL" id="CM034413">
    <property type="protein sequence ID" value="KAJ0170501.1"/>
    <property type="molecule type" value="Genomic_DNA"/>
</dbReference>
<proteinExistence type="predicted"/>
<protein>
    <submittedName>
        <fullName evidence="1">Uncharacterized protein</fullName>
    </submittedName>
</protein>
<organism evidence="1 2">
    <name type="scientific">Dendrolimus kikuchii</name>
    <dbReference type="NCBI Taxonomy" id="765133"/>
    <lineage>
        <taxon>Eukaryota</taxon>
        <taxon>Metazoa</taxon>
        <taxon>Ecdysozoa</taxon>
        <taxon>Arthropoda</taxon>
        <taxon>Hexapoda</taxon>
        <taxon>Insecta</taxon>
        <taxon>Pterygota</taxon>
        <taxon>Neoptera</taxon>
        <taxon>Endopterygota</taxon>
        <taxon>Lepidoptera</taxon>
        <taxon>Glossata</taxon>
        <taxon>Ditrysia</taxon>
        <taxon>Bombycoidea</taxon>
        <taxon>Lasiocampidae</taxon>
        <taxon>Dendrolimus</taxon>
    </lineage>
</organism>
<dbReference type="Proteomes" id="UP000824533">
    <property type="component" value="Linkage Group LG27"/>
</dbReference>